<dbReference type="EMBL" id="JAUJYO010000002">
    <property type="protein sequence ID" value="KAK1323192.1"/>
    <property type="molecule type" value="Genomic_DNA"/>
</dbReference>
<protein>
    <submittedName>
        <fullName evidence="1">Uncharacterized protein</fullName>
    </submittedName>
</protein>
<dbReference type="SUPFAM" id="SSF52047">
    <property type="entry name" value="RNI-like"/>
    <property type="match status" value="1"/>
</dbReference>
<gene>
    <name evidence="1" type="ORF">QJS10_CPA02g01203</name>
</gene>
<dbReference type="Proteomes" id="UP001180020">
    <property type="component" value="Unassembled WGS sequence"/>
</dbReference>
<evidence type="ECO:0000313" key="1">
    <source>
        <dbReference type="EMBL" id="KAK1323192.1"/>
    </source>
</evidence>
<dbReference type="AlphaFoldDB" id="A0AAV9FCC8"/>
<dbReference type="Gene3D" id="3.80.10.10">
    <property type="entry name" value="Ribonuclease Inhibitor"/>
    <property type="match status" value="1"/>
</dbReference>
<name>A0AAV9FCC8_ACOCL</name>
<accession>A0AAV9FCC8</accession>
<keyword evidence="2" id="KW-1185">Reference proteome</keyword>
<proteinExistence type="predicted"/>
<dbReference type="InterPro" id="IPR032675">
    <property type="entry name" value="LRR_dom_sf"/>
</dbReference>
<sequence>MVDLAETMGVTETGIAQLGLNCPHIRTLDVTDCMLLKGLGDMGFYELETLKASYTGIGYDGLATALRRCGERLRVVDLKYSQVREHEMMEMVDGCPRLMEVNQKWYCDFVKDIEDSLNSVVPKLILIFINFEDRLVVKIGFKREEAKDVVLAQWMTCLQPLLCLCFVHVYS</sequence>
<reference evidence="1" key="1">
    <citation type="journal article" date="2023" name="Nat. Commun.">
        <title>Diploid and tetraploid genomes of Acorus and the evolution of monocots.</title>
        <authorList>
            <person name="Ma L."/>
            <person name="Liu K.W."/>
            <person name="Li Z."/>
            <person name="Hsiao Y.Y."/>
            <person name="Qi Y."/>
            <person name="Fu T."/>
            <person name="Tang G.D."/>
            <person name="Zhang D."/>
            <person name="Sun W.H."/>
            <person name="Liu D.K."/>
            <person name="Li Y."/>
            <person name="Chen G.Z."/>
            <person name="Liu X.D."/>
            <person name="Liao X.Y."/>
            <person name="Jiang Y.T."/>
            <person name="Yu X."/>
            <person name="Hao Y."/>
            <person name="Huang J."/>
            <person name="Zhao X.W."/>
            <person name="Ke S."/>
            <person name="Chen Y.Y."/>
            <person name="Wu W.L."/>
            <person name="Hsu J.L."/>
            <person name="Lin Y.F."/>
            <person name="Huang M.D."/>
            <person name="Li C.Y."/>
            <person name="Huang L."/>
            <person name="Wang Z.W."/>
            <person name="Zhao X."/>
            <person name="Zhong W.Y."/>
            <person name="Peng D.H."/>
            <person name="Ahmad S."/>
            <person name="Lan S."/>
            <person name="Zhang J.S."/>
            <person name="Tsai W.C."/>
            <person name="Van de Peer Y."/>
            <person name="Liu Z.J."/>
        </authorList>
    </citation>
    <scope>NUCLEOTIDE SEQUENCE</scope>
    <source>
        <strain evidence="1">CP</strain>
    </source>
</reference>
<comment type="caution">
    <text evidence="1">The sequence shown here is derived from an EMBL/GenBank/DDBJ whole genome shotgun (WGS) entry which is preliminary data.</text>
</comment>
<evidence type="ECO:0000313" key="2">
    <source>
        <dbReference type="Proteomes" id="UP001180020"/>
    </source>
</evidence>
<organism evidence="1 2">
    <name type="scientific">Acorus calamus</name>
    <name type="common">Sweet flag</name>
    <dbReference type="NCBI Taxonomy" id="4465"/>
    <lineage>
        <taxon>Eukaryota</taxon>
        <taxon>Viridiplantae</taxon>
        <taxon>Streptophyta</taxon>
        <taxon>Embryophyta</taxon>
        <taxon>Tracheophyta</taxon>
        <taxon>Spermatophyta</taxon>
        <taxon>Magnoliopsida</taxon>
        <taxon>Liliopsida</taxon>
        <taxon>Acoraceae</taxon>
        <taxon>Acorus</taxon>
    </lineage>
</organism>
<reference evidence="1" key="2">
    <citation type="submission" date="2023-06" db="EMBL/GenBank/DDBJ databases">
        <authorList>
            <person name="Ma L."/>
            <person name="Liu K.-W."/>
            <person name="Li Z."/>
            <person name="Hsiao Y.-Y."/>
            <person name="Qi Y."/>
            <person name="Fu T."/>
            <person name="Tang G."/>
            <person name="Zhang D."/>
            <person name="Sun W.-H."/>
            <person name="Liu D.-K."/>
            <person name="Li Y."/>
            <person name="Chen G.-Z."/>
            <person name="Liu X.-D."/>
            <person name="Liao X.-Y."/>
            <person name="Jiang Y.-T."/>
            <person name="Yu X."/>
            <person name="Hao Y."/>
            <person name="Huang J."/>
            <person name="Zhao X.-W."/>
            <person name="Ke S."/>
            <person name="Chen Y.-Y."/>
            <person name="Wu W.-L."/>
            <person name="Hsu J.-L."/>
            <person name="Lin Y.-F."/>
            <person name="Huang M.-D."/>
            <person name="Li C.-Y."/>
            <person name="Huang L."/>
            <person name="Wang Z.-W."/>
            <person name="Zhao X."/>
            <person name="Zhong W.-Y."/>
            <person name="Peng D.-H."/>
            <person name="Ahmad S."/>
            <person name="Lan S."/>
            <person name="Zhang J.-S."/>
            <person name="Tsai W.-C."/>
            <person name="Van De Peer Y."/>
            <person name="Liu Z.-J."/>
        </authorList>
    </citation>
    <scope>NUCLEOTIDE SEQUENCE</scope>
    <source>
        <strain evidence="1">CP</strain>
        <tissue evidence="1">Leaves</tissue>
    </source>
</reference>